<protein>
    <submittedName>
        <fullName evidence="1">Uncharacterized protein</fullName>
    </submittedName>
</protein>
<dbReference type="EMBL" id="JAUPFM010000019">
    <property type="protein sequence ID" value="KAK2820804.1"/>
    <property type="molecule type" value="Genomic_DNA"/>
</dbReference>
<dbReference type="GO" id="GO:0004672">
    <property type="term" value="F:protein kinase activity"/>
    <property type="evidence" value="ECO:0007669"/>
    <property type="project" value="TreeGrafter"/>
</dbReference>
<sequence>MQYLSEETSGRHRMEDFKFFRGGATLVISLDGLNWFSKRRCSNKGLKKRDEDLQLWTGQSSRRDRSEKRRKSVSFNDDVTLYLFDQECPTVELHSEPCTSSPNIHSCTLPDVTLDDNGLEWEDDFSALDENCHFQCIAHSQDNTFSLPTQRWTSLPRPERFSLPQTCLFLTHIAESDLELTSEAALNFRGLLKL</sequence>
<dbReference type="PANTHER" id="PTHR24417:SF7">
    <property type="entry name" value="CHROMATIN MODIFICATION-RELATED PROTEIN EAF1"/>
    <property type="match status" value="1"/>
</dbReference>
<proteinExistence type="predicted"/>
<name>A0AA88LKJ7_CHASR</name>
<reference evidence="1" key="1">
    <citation type="submission" date="2023-07" db="EMBL/GenBank/DDBJ databases">
        <title>Chromosome-level Genome Assembly of Striped Snakehead (Channa striata).</title>
        <authorList>
            <person name="Liu H."/>
        </authorList>
    </citation>
    <scope>NUCLEOTIDE SEQUENCE</scope>
    <source>
        <strain evidence="1">Gz</strain>
        <tissue evidence="1">Muscle</tissue>
    </source>
</reference>
<dbReference type="AlphaFoldDB" id="A0AA88LKJ7"/>
<gene>
    <name evidence="1" type="ORF">Q5P01_023763</name>
</gene>
<keyword evidence="2" id="KW-1185">Reference proteome</keyword>
<organism evidence="1 2">
    <name type="scientific">Channa striata</name>
    <name type="common">Snakehead murrel</name>
    <name type="synonym">Ophicephalus striatus</name>
    <dbReference type="NCBI Taxonomy" id="64152"/>
    <lineage>
        <taxon>Eukaryota</taxon>
        <taxon>Metazoa</taxon>
        <taxon>Chordata</taxon>
        <taxon>Craniata</taxon>
        <taxon>Vertebrata</taxon>
        <taxon>Euteleostomi</taxon>
        <taxon>Actinopterygii</taxon>
        <taxon>Neopterygii</taxon>
        <taxon>Teleostei</taxon>
        <taxon>Neoteleostei</taxon>
        <taxon>Acanthomorphata</taxon>
        <taxon>Anabantaria</taxon>
        <taxon>Anabantiformes</taxon>
        <taxon>Channoidei</taxon>
        <taxon>Channidae</taxon>
        <taxon>Channa</taxon>
    </lineage>
</organism>
<evidence type="ECO:0000313" key="2">
    <source>
        <dbReference type="Proteomes" id="UP001187415"/>
    </source>
</evidence>
<evidence type="ECO:0000313" key="1">
    <source>
        <dbReference type="EMBL" id="KAK2820804.1"/>
    </source>
</evidence>
<dbReference type="Proteomes" id="UP001187415">
    <property type="component" value="Unassembled WGS sequence"/>
</dbReference>
<dbReference type="PANTHER" id="PTHR24417">
    <property type="entry name" value="SERINE/THREONINE-PROTEIN KINASE LMTK1"/>
    <property type="match status" value="1"/>
</dbReference>
<accession>A0AA88LKJ7</accession>
<comment type="caution">
    <text evidence="1">The sequence shown here is derived from an EMBL/GenBank/DDBJ whole genome shotgun (WGS) entry which is preliminary data.</text>
</comment>